<dbReference type="Pfam" id="PF26215">
    <property type="entry name" value="HTH_animal"/>
    <property type="match status" value="1"/>
</dbReference>
<evidence type="ECO:0000313" key="4">
    <source>
        <dbReference type="Proteomes" id="UP001235939"/>
    </source>
</evidence>
<dbReference type="InterPro" id="IPR058912">
    <property type="entry name" value="HTH_animal"/>
</dbReference>
<accession>A0ABY6LFV7</accession>
<dbReference type="Gene3D" id="3.30.420.10">
    <property type="entry name" value="Ribonuclease H-like superfamily/Ribonuclease H"/>
    <property type="match status" value="1"/>
</dbReference>
<dbReference type="Pfam" id="PF01359">
    <property type="entry name" value="Transposase_1"/>
    <property type="match status" value="1"/>
</dbReference>
<dbReference type="Gene3D" id="1.10.10.1450">
    <property type="match status" value="1"/>
</dbReference>
<dbReference type="Proteomes" id="UP001235939">
    <property type="component" value="Chromosome 17"/>
</dbReference>
<dbReference type="InterPro" id="IPR052709">
    <property type="entry name" value="Transposase-MT_Hybrid"/>
</dbReference>
<feature type="domain" description="Ca2+-activated K+ channel Slowpoke-like C-terminal" evidence="1">
    <location>
        <begin position="590"/>
        <end position="644"/>
    </location>
</feature>
<name>A0ABY6LFV7_9ARAC</name>
<organism evidence="3 4">
    <name type="scientific">Cordylochernes scorpioides</name>
    <dbReference type="NCBI Taxonomy" id="51811"/>
    <lineage>
        <taxon>Eukaryota</taxon>
        <taxon>Metazoa</taxon>
        <taxon>Ecdysozoa</taxon>
        <taxon>Arthropoda</taxon>
        <taxon>Chelicerata</taxon>
        <taxon>Arachnida</taxon>
        <taxon>Pseudoscorpiones</taxon>
        <taxon>Cheliferoidea</taxon>
        <taxon>Chernetidae</taxon>
        <taxon>Cordylochernes</taxon>
    </lineage>
</organism>
<sequence length="943" mass="107580">MDQRTCIKFCVKNEIKCADAFRMLTVAYGEATLDRSNVYWWYKMFSEGREDVNDEERAGRPSTSTTDEKINEVEKMILANCRIIVREVAEDLNISIGSCHLIFINDLGMRRVAAKFVPKLLNCNQKQHHMNIANEMLDSVRDDPNLLQRVITGNEAWLNHLMEAAARTKTEKANQVRSNVKVLLTVFFDCRFVVHHEFLPQGRTVNKEYYLQVMRNLREAIRQKRPDLWKNKNWLLHHDNAPAHTSLLVRDFLAKNNTLMMLQPPYSPDLAPCDFFLFPKLKRPMKGRRYATLDEIKTASKEELKKILKNDFFEVLRRLEKTVGTSLTKLCLSMGTSTFQKQYYSQIRGTPMGSPLSSIISEIVLGFLDRWINLTLPSDIYYWRRYFHSTVYYKKTIPPQYTHFSSNSPIAYKINTVRTLSKRNFTHCSLTIFKTIEKARIVSILIKAGYPRPFIYRHFYDPSVSKSTTIHRTSCFLPYSTSSLAISRILCPFGIKVYYNSSPCLATLLRHPITKADNPSLPIHSTGAVYVVSCQDCSSTYVGETGRTTYIRLTEHKRNIHNKDPKSLIYQHTAQTGHQFNLDQPKILYRGKYEDLFVAALQTYGMLCIGLYRYKDTTSSGDASSKRFVITSPPGNYSLLPTDMFEALPNVEADAFAVDSNMSTDAALRDRLRDKKVLPDGGDVVSRKCSKLPSGGRCSHVPAIITFLHHQHHVSYGQREFIRVLWHTYFNANALTLIRSLITGGATPELELILAEGAGLRGGYSTPESLANRDRCRVGQISLAEGPLAHYGNVFLLPYTSSTKLSVEEERILSLGLRFIPPNKSNSDIPKIIAGVEGAIGSLNHVETLKVRNAVTQVLYRSTQQTVASNRYHSTINRLKKSRSIVITKSDKGNQTMILDSAEYKKKMLEILTDEDTFKPIPEKEKNILIKSFKKSIRNMKKL</sequence>
<dbReference type="Pfam" id="PF21014">
    <property type="entry name" value="Slowpoke_C"/>
    <property type="match status" value="2"/>
</dbReference>
<evidence type="ECO:0000259" key="2">
    <source>
        <dbReference type="Pfam" id="PF26215"/>
    </source>
</evidence>
<dbReference type="InterPro" id="IPR001888">
    <property type="entry name" value="Transposase_1"/>
</dbReference>
<dbReference type="InterPro" id="IPR048735">
    <property type="entry name" value="Slowpoke-like_C"/>
</dbReference>
<keyword evidence="4" id="KW-1185">Reference proteome</keyword>
<dbReference type="EMBL" id="CP092879">
    <property type="protein sequence ID" value="UYV79141.1"/>
    <property type="molecule type" value="Genomic_DNA"/>
</dbReference>
<protein>
    <recommendedName>
        <fullName evidence="5">Mos1 transposase HTH domain-containing protein</fullName>
    </recommendedName>
</protein>
<feature type="domain" description="Ca2+-activated K+ channel Slowpoke-like C-terminal" evidence="1">
    <location>
        <begin position="734"/>
        <end position="817"/>
    </location>
</feature>
<evidence type="ECO:0000259" key="1">
    <source>
        <dbReference type="Pfam" id="PF21014"/>
    </source>
</evidence>
<dbReference type="InterPro" id="IPR036397">
    <property type="entry name" value="RNaseH_sf"/>
</dbReference>
<proteinExistence type="predicted"/>
<evidence type="ECO:0008006" key="5">
    <source>
        <dbReference type="Google" id="ProtNLM"/>
    </source>
</evidence>
<feature type="domain" description="Helix-turn-helix" evidence="2">
    <location>
        <begin position="400"/>
        <end position="459"/>
    </location>
</feature>
<reference evidence="3 4" key="1">
    <citation type="submission" date="2022-01" db="EMBL/GenBank/DDBJ databases">
        <title>A chromosomal length assembly of Cordylochernes scorpioides.</title>
        <authorList>
            <person name="Zeh D."/>
            <person name="Zeh J."/>
        </authorList>
    </citation>
    <scope>NUCLEOTIDE SEQUENCE [LARGE SCALE GENOMIC DNA]</scope>
    <source>
        <strain evidence="3">IN4F17</strain>
        <tissue evidence="3">Whole Body</tissue>
    </source>
</reference>
<dbReference type="PANTHER" id="PTHR46060:SF1">
    <property type="entry name" value="MARINER MOS1 TRANSPOSASE-LIKE PROTEIN"/>
    <property type="match status" value="1"/>
</dbReference>
<gene>
    <name evidence="3" type="ORF">LAZ67_17001224</name>
</gene>
<dbReference type="PANTHER" id="PTHR46060">
    <property type="entry name" value="MARINER MOS1 TRANSPOSASE-LIKE PROTEIN"/>
    <property type="match status" value="1"/>
</dbReference>
<evidence type="ECO:0000313" key="3">
    <source>
        <dbReference type="EMBL" id="UYV79141.1"/>
    </source>
</evidence>